<dbReference type="InterPro" id="IPR029787">
    <property type="entry name" value="Nucleotide_cyclase"/>
</dbReference>
<protein>
    <submittedName>
        <fullName evidence="4">Adenylate/guanylate cyclase domain-containing protein</fullName>
    </submittedName>
</protein>
<dbReference type="SMART" id="SM00044">
    <property type="entry name" value="CYCc"/>
    <property type="match status" value="1"/>
</dbReference>
<comment type="similarity">
    <text evidence="1">Belongs to the adenylyl cyclase class-3 family.</text>
</comment>
<dbReference type="PROSITE" id="PS50125">
    <property type="entry name" value="GUANYLATE_CYCLASE_2"/>
    <property type="match status" value="1"/>
</dbReference>
<evidence type="ECO:0000259" key="3">
    <source>
        <dbReference type="PROSITE" id="PS50125"/>
    </source>
</evidence>
<dbReference type="SUPFAM" id="SSF55073">
    <property type="entry name" value="Nucleotide cyclase"/>
    <property type="match status" value="1"/>
</dbReference>
<dbReference type="GO" id="GO:0004016">
    <property type="term" value="F:adenylate cyclase activity"/>
    <property type="evidence" value="ECO:0007669"/>
    <property type="project" value="UniProtKB-ARBA"/>
</dbReference>
<dbReference type="PANTHER" id="PTHR43081:SF1">
    <property type="entry name" value="ADENYLATE CYCLASE, TERMINAL-DIFFERENTIATION SPECIFIC"/>
    <property type="match status" value="1"/>
</dbReference>
<proteinExistence type="inferred from homology"/>
<dbReference type="Pfam" id="PF05226">
    <property type="entry name" value="CHASE2"/>
    <property type="match status" value="1"/>
</dbReference>
<dbReference type="InterPro" id="IPR007890">
    <property type="entry name" value="CHASE2"/>
</dbReference>
<dbReference type="InterPro" id="IPR001054">
    <property type="entry name" value="A/G_cyclase"/>
</dbReference>
<dbReference type="GO" id="GO:0035556">
    <property type="term" value="P:intracellular signal transduction"/>
    <property type="evidence" value="ECO:0007669"/>
    <property type="project" value="InterPro"/>
</dbReference>
<keyword evidence="5" id="KW-1185">Reference proteome</keyword>
<dbReference type="Proteomes" id="UP000500857">
    <property type="component" value="Chromosome"/>
</dbReference>
<keyword evidence="2" id="KW-1133">Transmembrane helix</keyword>
<organism evidence="4 5">
    <name type="scientific">Oxynema aestuarii AP17</name>
    <dbReference type="NCBI Taxonomy" id="2064643"/>
    <lineage>
        <taxon>Bacteria</taxon>
        <taxon>Bacillati</taxon>
        <taxon>Cyanobacteriota</taxon>
        <taxon>Cyanophyceae</taxon>
        <taxon>Oscillatoriophycideae</taxon>
        <taxon>Oscillatoriales</taxon>
        <taxon>Oscillatoriaceae</taxon>
        <taxon>Oxynema</taxon>
        <taxon>Oxynema aestuarii</taxon>
    </lineage>
</organism>
<dbReference type="SMART" id="SM01080">
    <property type="entry name" value="CHASE2"/>
    <property type="match status" value="1"/>
</dbReference>
<keyword evidence="2" id="KW-0472">Membrane</keyword>
<dbReference type="EMBL" id="CP051167">
    <property type="protein sequence ID" value="QIZ73870.1"/>
    <property type="molecule type" value="Genomic_DNA"/>
</dbReference>
<evidence type="ECO:0000313" key="5">
    <source>
        <dbReference type="Proteomes" id="UP000500857"/>
    </source>
</evidence>
<feature type="domain" description="Guanylate cyclase" evidence="3">
    <location>
        <begin position="441"/>
        <end position="579"/>
    </location>
</feature>
<sequence length="638" mass="72033">MLAIAPCVAVILILLRLTGAFQLLEWAAIDWFFRLRPLEPPDDRIVIVAITESDIQTAGQWPIPDRTIAQLLDRLKQQQPKAIGFDIYRDLSVGEGHQELIEIFKNTPNLIGVQLVGSDENGIEVNPPPLLHDRDRVAASNLILDNDGKVRRGLLFAETQNGDILPSIALNLALIYLEDRGIEPENATDNPEYLQLNQAVFERWRSNDGSYIKADDRGYQIFLNYRKPKKPFLKVSMTDVLTNQVPDNFARDRIILIGSTALSIQDYFITPYDSNLLGLPSRTSGVEIHANITSQILSAALDDRPLIKSWTDEIENLWIFFWAAIGFSLASWQNYLPGKKFYYSIFQTTVTLFLSLTFLVGISFFIFLQGWWIPLVPALSSSIVSAIAAIGYIATVESKDREIIMNLFERNVTDKVAENIWENRYQILEDGQIHGQEITATILFTDLKGFTSIAEGMEARELMSWLNDYMKVMAQVVLEYNGIIDKFIGDSIMAVFGIPIPSKTAEGIARDARQAVRCALAMEKALQSLNEQWENQGKPSVLMRVGITTGTVVVGSLGSDRRQDYTVIGDTVNIASRLESFDKSIEGGICRILISEQTQKLLSDRFQTQFIGKVFLKGRKEPMQVYRVLREFHSRHKN</sequence>
<dbReference type="Gene3D" id="3.30.70.1230">
    <property type="entry name" value="Nucleotide cyclase"/>
    <property type="match status" value="1"/>
</dbReference>
<feature type="transmembrane region" description="Helical" evidence="2">
    <location>
        <begin position="378"/>
        <end position="396"/>
    </location>
</feature>
<reference evidence="4 5" key="1">
    <citation type="submission" date="2020-04" db="EMBL/GenBank/DDBJ databases">
        <authorList>
            <person name="Basu S."/>
            <person name="Maruthanayagam V."/>
            <person name="Chakraborty S."/>
            <person name="Pramanik A."/>
            <person name="Mukherjee J."/>
            <person name="Brink B."/>
        </authorList>
    </citation>
    <scope>NUCLEOTIDE SEQUENCE [LARGE SCALE GENOMIC DNA]</scope>
    <source>
        <strain evidence="4 5">AP17</strain>
    </source>
</reference>
<evidence type="ECO:0000313" key="4">
    <source>
        <dbReference type="EMBL" id="QIZ73870.1"/>
    </source>
</evidence>
<dbReference type="GO" id="GO:0006171">
    <property type="term" value="P:cAMP biosynthetic process"/>
    <property type="evidence" value="ECO:0007669"/>
    <property type="project" value="TreeGrafter"/>
</dbReference>
<dbReference type="InterPro" id="IPR050697">
    <property type="entry name" value="Adenylyl/Guanylyl_Cyclase_3/4"/>
</dbReference>
<feature type="transmembrane region" description="Helical" evidence="2">
    <location>
        <begin position="348"/>
        <end position="372"/>
    </location>
</feature>
<name>A0A6H1U6T5_9CYAN</name>
<dbReference type="KEGG" id="oxy:HCG48_21515"/>
<evidence type="ECO:0000256" key="1">
    <source>
        <dbReference type="ARBA" id="ARBA00005381"/>
    </source>
</evidence>
<dbReference type="Pfam" id="PF00211">
    <property type="entry name" value="Guanylate_cyc"/>
    <property type="match status" value="1"/>
</dbReference>
<evidence type="ECO:0000256" key="2">
    <source>
        <dbReference type="SAM" id="Phobius"/>
    </source>
</evidence>
<dbReference type="AlphaFoldDB" id="A0A6H1U6T5"/>
<gene>
    <name evidence="4" type="ORF">HCG48_21515</name>
</gene>
<dbReference type="CDD" id="cd07302">
    <property type="entry name" value="CHD"/>
    <property type="match status" value="1"/>
</dbReference>
<keyword evidence="2" id="KW-0812">Transmembrane</keyword>
<accession>A0A6H1U6T5</accession>
<dbReference type="PANTHER" id="PTHR43081">
    <property type="entry name" value="ADENYLATE CYCLASE, TERMINAL-DIFFERENTIATION SPECIFIC-RELATED"/>
    <property type="match status" value="1"/>
</dbReference>